<evidence type="ECO:0000313" key="9">
    <source>
        <dbReference type="EMBL" id="KIM90079.1"/>
    </source>
</evidence>
<dbReference type="EMBL" id="KN832973">
    <property type="protein sequence ID" value="KIM90079.1"/>
    <property type="molecule type" value="Genomic_DNA"/>
</dbReference>
<dbReference type="PANTHER" id="PTHR46207">
    <property type="entry name" value="PROTEIN RCC2"/>
    <property type="match status" value="1"/>
</dbReference>
<keyword evidence="1" id="KW-0479">Metal-binding</keyword>
<evidence type="ECO:0000256" key="2">
    <source>
        <dbReference type="ARBA" id="ARBA00022737"/>
    </source>
</evidence>
<evidence type="ECO:0000259" key="8">
    <source>
        <dbReference type="PROSITE" id="PS50016"/>
    </source>
</evidence>
<evidence type="ECO:0000313" key="10">
    <source>
        <dbReference type="Proteomes" id="UP000054166"/>
    </source>
</evidence>
<dbReference type="InterPro" id="IPR001965">
    <property type="entry name" value="Znf_PHD"/>
</dbReference>
<dbReference type="PROSITE" id="PS01359">
    <property type="entry name" value="ZF_PHD_1"/>
    <property type="match status" value="1"/>
</dbReference>
<sequence>MILIFAPQVLLCGGTDWAKLGRKERGGKAESANDTLVLFRSIRVKCCGLKPSFNSSPDLLEPHILRSLSNVKVRSIHTSSSGCHCIVLDVDGAAFLFGRNERSALGVGKEEVISENAPEKLEAADLGAAEGTKFVDAACGRNHSLLVGSDGHVWSAGKNDLGQCGHPVCPVISSFKLIGGPSHGGTTEHVIKAAAGVTFSILLTETGRVFSFGSGEKGQLGRGRTGEHIVSAGKTGFDVEAEPVLVKGLDGKKIVQVACGQQHTVALDSDGLVYVWGYNGYCRLGLGNQTDELIPKVVPHFAGPNVITMGARVAAGPSNTAVIDKQGMYWMAGKWKNSGEGSSGSPYSSFRYMQDIMACKIRHASCGGVTHWALTDDDEGGVMTVAWGQNATNGELGFGPNEPKSATKPMKNQPLSGIDVFDVAAGQNTTFFLAKPNSKLSDLPRHPIDVHPSPECVICGIDDGDDNAALQCDKCDNPYHLQCLKPPLTAVPDGEWFCPECEKVSSAPVEAVSSKKGKKAKARAAEEEEEDKPEPKTAGKRKAPTKAKAGGELYIVLTLSGD</sequence>
<evidence type="ECO:0000256" key="6">
    <source>
        <dbReference type="PROSITE-ProRule" id="PRU00235"/>
    </source>
</evidence>
<accession>A0A0C3GEG9</accession>
<dbReference type="PROSITE" id="PS00626">
    <property type="entry name" value="RCC1_2"/>
    <property type="match status" value="2"/>
</dbReference>
<dbReference type="InterPro" id="IPR009091">
    <property type="entry name" value="RCC1/BLIP-II"/>
</dbReference>
<dbReference type="Pfam" id="PF00628">
    <property type="entry name" value="PHD"/>
    <property type="match status" value="1"/>
</dbReference>
<dbReference type="Proteomes" id="UP000054166">
    <property type="component" value="Unassembled WGS sequence"/>
</dbReference>
<reference evidence="9 10" key="1">
    <citation type="submission" date="2014-04" db="EMBL/GenBank/DDBJ databases">
        <authorList>
            <consortium name="DOE Joint Genome Institute"/>
            <person name="Kuo A."/>
            <person name="Tarkka M."/>
            <person name="Buscot F."/>
            <person name="Kohler A."/>
            <person name="Nagy L.G."/>
            <person name="Floudas D."/>
            <person name="Copeland A."/>
            <person name="Barry K.W."/>
            <person name="Cichocki N."/>
            <person name="Veneault-Fourrey C."/>
            <person name="LaButti K."/>
            <person name="Lindquist E.A."/>
            <person name="Lipzen A."/>
            <person name="Lundell T."/>
            <person name="Morin E."/>
            <person name="Murat C."/>
            <person name="Sun H."/>
            <person name="Tunlid A."/>
            <person name="Henrissat B."/>
            <person name="Grigoriev I.V."/>
            <person name="Hibbett D.S."/>
            <person name="Martin F."/>
            <person name="Nordberg H.P."/>
            <person name="Cantor M.N."/>
            <person name="Hua S.X."/>
        </authorList>
    </citation>
    <scope>NUCLEOTIDE SEQUENCE [LARGE SCALE GENOMIC DNA]</scope>
    <source>
        <strain evidence="9 10">F 1598</strain>
    </source>
</reference>
<dbReference type="OrthoDB" id="5370059at2759"/>
<reference evidence="10" key="2">
    <citation type="submission" date="2015-01" db="EMBL/GenBank/DDBJ databases">
        <title>Evolutionary Origins and Diversification of the Mycorrhizal Mutualists.</title>
        <authorList>
            <consortium name="DOE Joint Genome Institute"/>
            <consortium name="Mycorrhizal Genomics Consortium"/>
            <person name="Kohler A."/>
            <person name="Kuo A."/>
            <person name="Nagy L.G."/>
            <person name="Floudas D."/>
            <person name="Copeland A."/>
            <person name="Barry K.W."/>
            <person name="Cichocki N."/>
            <person name="Veneault-Fourrey C."/>
            <person name="LaButti K."/>
            <person name="Lindquist E.A."/>
            <person name="Lipzen A."/>
            <person name="Lundell T."/>
            <person name="Morin E."/>
            <person name="Murat C."/>
            <person name="Riley R."/>
            <person name="Ohm R."/>
            <person name="Sun H."/>
            <person name="Tunlid A."/>
            <person name="Henrissat B."/>
            <person name="Grigoriev I.V."/>
            <person name="Hibbett D.S."/>
            <person name="Martin F."/>
        </authorList>
    </citation>
    <scope>NUCLEOTIDE SEQUENCE [LARGE SCALE GENOMIC DNA]</scope>
    <source>
        <strain evidence="10">F 1598</strain>
    </source>
</reference>
<evidence type="ECO:0000256" key="5">
    <source>
        <dbReference type="PROSITE-ProRule" id="PRU00146"/>
    </source>
</evidence>
<keyword evidence="10" id="KW-1185">Reference proteome</keyword>
<dbReference type="SMART" id="SM00249">
    <property type="entry name" value="PHD"/>
    <property type="match status" value="1"/>
</dbReference>
<keyword evidence="2" id="KW-0677">Repeat</keyword>
<dbReference type="Gene3D" id="2.130.10.30">
    <property type="entry name" value="Regulator of chromosome condensation 1/beta-lactamase-inhibitor protein II"/>
    <property type="match status" value="2"/>
</dbReference>
<dbReference type="InterPro" id="IPR019786">
    <property type="entry name" value="Zinc_finger_PHD-type_CS"/>
</dbReference>
<dbReference type="GO" id="GO:0031267">
    <property type="term" value="F:small GTPase binding"/>
    <property type="evidence" value="ECO:0007669"/>
    <property type="project" value="TreeGrafter"/>
</dbReference>
<evidence type="ECO:0000256" key="4">
    <source>
        <dbReference type="ARBA" id="ARBA00022833"/>
    </source>
</evidence>
<dbReference type="SUPFAM" id="SSF57903">
    <property type="entry name" value="FYVE/PHD zinc finger"/>
    <property type="match status" value="1"/>
</dbReference>
<protein>
    <recommendedName>
        <fullName evidence="8">PHD-type domain-containing protein</fullName>
    </recommendedName>
</protein>
<evidence type="ECO:0000256" key="3">
    <source>
        <dbReference type="ARBA" id="ARBA00022771"/>
    </source>
</evidence>
<dbReference type="Pfam" id="PF25390">
    <property type="entry name" value="WD40_RLD"/>
    <property type="match status" value="1"/>
</dbReference>
<dbReference type="HOGENOM" id="CLU_005210_7_1_1"/>
<dbReference type="InterPro" id="IPR000408">
    <property type="entry name" value="Reg_chr_condens"/>
</dbReference>
<dbReference type="InterPro" id="IPR058923">
    <property type="entry name" value="RCC1-like_dom"/>
</dbReference>
<dbReference type="PROSITE" id="PS50012">
    <property type="entry name" value="RCC1_3"/>
    <property type="match status" value="4"/>
</dbReference>
<gene>
    <name evidence="9" type="ORF">PILCRDRAFT_94763</name>
</gene>
<dbReference type="STRING" id="765440.A0A0C3GEG9"/>
<feature type="repeat" description="RCC1" evidence="6">
    <location>
        <begin position="382"/>
        <end position="436"/>
    </location>
</feature>
<proteinExistence type="predicted"/>
<name>A0A0C3GEG9_PILCF</name>
<evidence type="ECO:0000256" key="1">
    <source>
        <dbReference type="ARBA" id="ARBA00022723"/>
    </source>
</evidence>
<dbReference type="PRINTS" id="PR00633">
    <property type="entry name" value="RCCNDNSATION"/>
</dbReference>
<feature type="domain" description="PHD-type" evidence="8">
    <location>
        <begin position="453"/>
        <end position="504"/>
    </location>
</feature>
<evidence type="ECO:0000256" key="7">
    <source>
        <dbReference type="SAM" id="MobiDB-lite"/>
    </source>
</evidence>
<organism evidence="9 10">
    <name type="scientific">Piloderma croceum (strain F 1598)</name>
    <dbReference type="NCBI Taxonomy" id="765440"/>
    <lineage>
        <taxon>Eukaryota</taxon>
        <taxon>Fungi</taxon>
        <taxon>Dikarya</taxon>
        <taxon>Basidiomycota</taxon>
        <taxon>Agaricomycotina</taxon>
        <taxon>Agaricomycetes</taxon>
        <taxon>Agaricomycetidae</taxon>
        <taxon>Atheliales</taxon>
        <taxon>Atheliaceae</taxon>
        <taxon>Piloderma</taxon>
    </lineage>
</organism>
<feature type="repeat" description="RCC1" evidence="6">
    <location>
        <begin position="271"/>
        <end position="326"/>
    </location>
</feature>
<dbReference type="SUPFAM" id="SSF50985">
    <property type="entry name" value="RCC1/BLIP-II"/>
    <property type="match status" value="1"/>
</dbReference>
<dbReference type="GO" id="GO:0016020">
    <property type="term" value="C:membrane"/>
    <property type="evidence" value="ECO:0007669"/>
    <property type="project" value="TreeGrafter"/>
</dbReference>
<dbReference type="Gene3D" id="3.30.40.10">
    <property type="entry name" value="Zinc/RING finger domain, C3HC4 (zinc finger)"/>
    <property type="match status" value="1"/>
</dbReference>
<dbReference type="InterPro" id="IPR011011">
    <property type="entry name" value="Znf_FYVE_PHD"/>
</dbReference>
<dbReference type="AlphaFoldDB" id="A0A0C3GEG9"/>
<feature type="region of interest" description="Disordered" evidence="7">
    <location>
        <begin position="509"/>
        <end position="546"/>
    </location>
</feature>
<dbReference type="PANTHER" id="PTHR46207:SF1">
    <property type="entry name" value="PROTEIN RCC2"/>
    <property type="match status" value="1"/>
</dbReference>
<dbReference type="InterPro" id="IPR013083">
    <property type="entry name" value="Znf_RING/FYVE/PHD"/>
</dbReference>
<dbReference type="PROSITE" id="PS50016">
    <property type="entry name" value="ZF_PHD_2"/>
    <property type="match status" value="1"/>
</dbReference>
<keyword evidence="3 5" id="KW-0863">Zinc-finger</keyword>
<keyword evidence="4" id="KW-0862">Zinc</keyword>
<feature type="repeat" description="RCC1" evidence="6">
    <location>
        <begin position="92"/>
        <end position="150"/>
    </location>
</feature>
<dbReference type="InterPro" id="IPR019787">
    <property type="entry name" value="Znf_PHD-finger"/>
</dbReference>
<dbReference type="InterPro" id="IPR028641">
    <property type="entry name" value="RCC2"/>
</dbReference>
<dbReference type="InParanoid" id="A0A0C3GEG9"/>
<feature type="repeat" description="RCC1" evidence="6">
    <location>
        <begin position="207"/>
        <end position="270"/>
    </location>
</feature>
<dbReference type="GO" id="GO:0008270">
    <property type="term" value="F:zinc ion binding"/>
    <property type="evidence" value="ECO:0007669"/>
    <property type="project" value="UniProtKB-KW"/>
</dbReference>